<dbReference type="EMBL" id="JBIAPI010000004">
    <property type="protein sequence ID" value="MFF3225027.1"/>
    <property type="molecule type" value="Genomic_DNA"/>
</dbReference>
<dbReference type="Proteomes" id="UP001601948">
    <property type="component" value="Unassembled WGS sequence"/>
</dbReference>
<reference evidence="3 4" key="1">
    <citation type="submission" date="2024-10" db="EMBL/GenBank/DDBJ databases">
        <title>The Natural Products Discovery Center: Release of the First 8490 Sequenced Strains for Exploring Actinobacteria Biosynthetic Diversity.</title>
        <authorList>
            <person name="Kalkreuter E."/>
            <person name="Kautsar S.A."/>
            <person name="Yang D."/>
            <person name="Bader C.D."/>
            <person name="Teijaro C.N."/>
            <person name="Fluegel L."/>
            <person name="Davis C.M."/>
            <person name="Simpson J.R."/>
            <person name="Lauterbach L."/>
            <person name="Steele A.D."/>
            <person name="Gui C."/>
            <person name="Meng S."/>
            <person name="Li G."/>
            <person name="Viehrig K."/>
            <person name="Ye F."/>
            <person name="Su P."/>
            <person name="Kiefer A.F."/>
            <person name="Nichols A."/>
            <person name="Cepeda A.J."/>
            <person name="Yan W."/>
            <person name="Fan B."/>
            <person name="Jiang Y."/>
            <person name="Adhikari A."/>
            <person name="Zheng C.-J."/>
            <person name="Schuster L."/>
            <person name="Cowan T.M."/>
            <person name="Smanski M.J."/>
            <person name="Chevrette M.G."/>
            <person name="De Carvalho L.P.S."/>
            <person name="Shen B."/>
        </authorList>
    </citation>
    <scope>NUCLEOTIDE SEQUENCE [LARGE SCALE GENOMIC DNA]</scope>
    <source>
        <strain evidence="3 4">NPDC003040</strain>
    </source>
</reference>
<keyword evidence="1" id="KW-1133">Transmembrane helix</keyword>
<feature type="domain" description="DUF6545" evidence="2">
    <location>
        <begin position="232"/>
        <end position="349"/>
    </location>
</feature>
<feature type="transmembrane region" description="Helical" evidence="1">
    <location>
        <begin position="40"/>
        <end position="58"/>
    </location>
</feature>
<feature type="transmembrane region" description="Helical" evidence="1">
    <location>
        <begin position="6"/>
        <end position="28"/>
    </location>
</feature>
<keyword evidence="1" id="KW-0812">Transmembrane</keyword>
<gene>
    <name evidence="3" type="ORF">ACFYV7_19700</name>
</gene>
<feature type="transmembrane region" description="Helical" evidence="1">
    <location>
        <begin position="64"/>
        <end position="88"/>
    </location>
</feature>
<keyword evidence="1" id="KW-0472">Membrane</keyword>
<dbReference type="NCBIfam" id="NF042915">
    <property type="entry name" value="MAB_1171c_fam"/>
    <property type="match status" value="1"/>
</dbReference>
<feature type="transmembrane region" description="Helical" evidence="1">
    <location>
        <begin position="167"/>
        <end position="189"/>
    </location>
</feature>
<comment type="caution">
    <text evidence="3">The sequence shown here is derived from an EMBL/GenBank/DDBJ whole genome shotgun (WGS) entry which is preliminary data.</text>
</comment>
<evidence type="ECO:0000313" key="4">
    <source>
        <dbReference type="Proteomes" id="UP001601948"/>
    </source>
</evidence>
<feature type="transmembrane region" description="Helical" evidence="1">
    <location>
        <begin position="201"/>
        <end position="225"/>
    </location>
</feature>
<proteinExistence type="predicted"/>
<dbReference type="InterPro" id="IPR050039">
    <property type="entry name" value="MAB_1171c-like"/>
</dbReference>
<name>A0ABW6QUV3_9NOCA</name>
<evidence type="ECO:0000259" key="2">
    <source>
        <dbReference type="Pfam" id="PF20182"/>
    </source>
</evidence>
<dbReference type="Pfam" id="PF20182">
    <property type="entry name" value="DUF6545"/>
    <property type="match status" value="1"/>
</dbReference>
<evidence type="ECO:0000256" key="1">
    <source>
        <dbReference type="SAM" id="Phobius"/>
    </source>
</evidence>
<feature type="transmembrane region" description="Helical" evidence="1">
    <location>
        <begin position="125"/>
        <end position="147"/>
    </location>
</feature>
<keyword evidence="4" id="KW-1185">Reference proteome</keyword>
<sequence>MTAPAPMPVVIAAIAALCAVTLARWLLVDATPTARLVTRAAAWVSVGAVVQHCVLAAGHEAAAVQLFLFCSVLSVANIYGVAKLFVGADPAGTRDRQRRYDIMAVVGGLLAVLAGPAEGVGGANFWVRTVASWAVFNIPLLVAGVHIARACVRDIRAEASLLTRVPYLGLLMLTTGWFAGAALMMVQAFDGKPPGALSARWSVVSSLFCVLVALIIAVPLAHMIAARTGLDRTGRDLRRLAPLWRDLTMAVPEVVLPAGVGRGRDPESRLYRMRVEITDALLQLRPHLSVGDGPESSVETYATRLALAARARAEGHAPVGVQPSRPRQRAARDMTSELGHLLDLARHWPKARASVSGRARVSRQ</sequence>
<evidence type="ECO:0000313" key="3">
    <source>
        <dbReference type="EMBL" id="MFF3225027.1"/>
    </source>
</evidence>
<accession>A0ABW6QUV3</accession>
<organism evidence="3 4">
    <name type="scientific">Nocardia suismassiliense</name>
    <dbReference type="NCBI Taxonomy" id="2077092"/>
    <lineage>
        <taxon>Bacteria</taxon>
        <taxon>Bacillati</taxon>
        <taxon>Actinomycetota</taxon>
        <taxon>Actinomycetes</taxon>
        <taxon>Mycobacteriales</taxon>
        <taxon>Nocardiaceae</taxon>
        <taxon>Nocardia</taxon>
    </lineage>
</organism>
<feature type="transmembrane region" description="Helical" evidence="1">
    <location>
        <begin position="100"/>
        <end position="119"/>
    </location>
</feature>
<dbReference type="InterPro" id="IPR046675">
    <property type="entry name" value="DUF6545"/>
</dbReference>
<protein>
    <submittedName>
        <fullName evidence="3">MAB_1171c family putative transporter</fullName>
    </submittedName>
</protein>
<dbReference type="RefSeq" id="WP_387719232.1">
    <property type="nucleotide sequence ID" value="NZ_JBIAPI010000004.1"/>
</dbReference>